<keyword evidence="7" id="KW-1185">Reference proteome</keyword>
<proteinExistence type="predicted"/>
<dbReference type="InterPro" id="IPR003142">
    <property type="entry name" value="BPL_C"/>
</dbReference>
<reference evidence="6" key="1">
    <citation type="journal article" date="2013" name="Genome Announc.">
        <title>Draft Genome Sequence of Loktanella cinnabarina LL-001T, Isolated from Deep-Sea Floor Sediment.</title>
        <authorList>
            <person name="Nishi S."/>
            <person name="Tsubouchi T."/>
            <person name="Takaki Y."/>
            <person name="Koyanagi R."/>
            <person name="Satoh N."/>
            <person name="Maruyama T."/>
            <person name="Hatada Y."/>
        </authorList>
    </citation>
    <scope>NUCLEOTIDE SEQUENCE [LARGE SCALE GENOMIC DNA]</scope>
    <source>
        <strain evidence="6">LL-001</strain>
    </source>
</reference>
<dbReference type="EMBL" id="BATB01000010">
    <property type="protein sequence ID" value="GAD55171.1"/>
    <property type="molecule type" value="Genomic_DNA"/>
</dbReference>
<evidence type="ECO:0000256" key="4">
    <source>
        <dbReference type="ARBA" id="ARBA00047846"/>
    </source>
</evidence>
<dbReference type="InterPro" id="IPR004143">
    <property type="entry name" value="BPL_LPL_catalytic"/>
</dbReference>
<sequence length="254" mass="27278">MSTDAASHGLWPEGWERVVLDTVDSTMAEAARRAASGLAGPTWIMAHEQTAGRGRRGRDWTSESGNLAVTLVFKPEATPTEAARRSFLAAIALFETLAIHVDRTRLSLKWPNDVLLDGGKVAGILLESAGQGPYVDWLSIGIGVNLAIRPEGVRDASFPPVAVADDGGPVVDPEDFLTHLANAYATEEGKLDAFGFARIREDWLRHAARLGEVITARTGTDEITGVFETVDEAGNLMLRTPKGLRAISAADVFF</sequence>
<accession>U2YJU5</accession>
<dbReference type="Gene3D" id="2.30.30.100">
    <property type="match status" value="1"/>
</dbReference>
<evidence type="ECO:0000313" key="6">
    <source>
        <dbReference type="EMBL" id="GAD55171.1"/>
    </source>
</evidence>
<comment type="caution">
    <text evidence="6">The sequence shown here is derived from an EMBL/GenBank/DDBJ whole genome shotgun (WGS) entry which is preliminary data.</text>
</comment>
<gene>
    <name evidence="6" type="ORF">MBELCI_1223</name>
</gene>
<dbReference type="PANTHER" id="PTHR12835:SF5">
    <property type="entry name" value="BIOTIN--PROTEIN LIGASE"/>
    <property type="match status" value="1"/>
</dbReference>
<feature type="domain" description="BPL/LPL catalytic" evidence="5">
    <location>
        <begin position="2"/>
        <end position="192"/>
    </location>
</feature>
<evidence type="ECO:0000313" key="7">
    <source>
        <dbReference type="Proteomes" id="UP000016566"/>
    </source>
</evidence>
<evidence type="ECO:0000259" key="5">
    <source>
        <dbReference type="PROSITE" id="PS51733"/>
    </source>
</evidence>
<dbReference type="RefSeq" id="WP_021693277.1">
    <property type="nucleotide sequence ID" value="NZ_BATB01000010.1"/>
</dbReference>
<dbReference type="STRING" id="1337093.MBELCI_1223"/>
<dbReference type="NCBIfam" id="TIGR00121">
    <property type="entry name" value="birA_ligase"/>
    <property type="match status" value="1"/>
</dbReference>
<dbReference type="InterPro" id="IPR004408">
    <property type="entry name" value="Biotin_CoA_COase_ligase"/>
</dbReference>
<dbReference type="GO" id="GO:0005737">
    <property type="term" value="C:cytoplasm"/>
    <property type="evidence" value="ECO:0007669"/>
    <property type="project" value="TreeGrafter"/>
</dbReference>
<dbReference type="Gene3D" id="3.30.930.10">
    <property type="entry name" value="Bira Bifunctional Protein, Domain 2"/>
    <property type="match status" value="1"/>
</dbReference>
<dbReference type="SUPFAM" id="SSF55681">
    <property type="entry name" value="Class II aaRS and biotin synthetases"/>
    <property type="match status" value="1"/>
</dbReference>
<keyword evidence="1 6" id="KW-0436">Ligase</keyword>
<dbReference type="CDD" id="cd16442">
    <property type="entry name" value="BPL"/>
    <property type="match status" value="1"/>
</dbReference>
<dbReference type="PANTHER" id="PTHR12835">
    <property type="entry name" value="BIOTIN PROTEIN LIGASE"/>
    <property type="match status" value="1"/>
</dbReference>
<dbReference type="GO" id="GO:0004077">
    <property type="term" value="F:biotin--[biotin carboxyl-carrier protein] ligase activity"/>
    <property type="evidence" value="ECO:0007669"/>
    <property type="project" value="UniProtKB-EC"/>
</dbReference>
<dbReference type="eggNOG" id="COG0340">
    <property type="taxonomic scope" value="Bacteria"/>
</dbReference>
<dbReference type="PROSITE" id="PS51733">
    <property type="entry name" value="BPL_LPL_CATALYTIC"/>
    <property type="match status" value="1"/>
</dbReference>
<evidence type="ECO:0000256" key="2">
    <source>
        <dbReference type="ARBA" id="ARBA00023267"/>
    </source>
</evidence>
<dbReference type="Pfam" id="PF03099">
    <property type="entry name" value="BPL_LplA_LipB"/>
    <property type="match status" value="1"/>
</dbReference>
<dbReference type="Proteomes" id="UP000016566">
    <property type="component" value="Unassembled WGS sequence"/>
</dbReference>
<dbReference type="AlphaFoldDB" id="U2YJU5"/>
<dbReference type="OrthoDB" id="9807064at2"/>
<dbReference type="Pfam" id="PF02237">
    <property type="entry name" value="BPL_C"/>
    <property type="match status" value="1"/>
</dbReference>
<dbReference type="InterPro" id="IPR045864">
    <property type="entry name" value="aa-tRNA-synth_II/BPL/LPL"/>
</dbReference>
<comment type="catalytic activity">
    <reaction evidence="4">
        <text>biotin + L-lysyl-[protein] + ATP = N(6)-biotinyl-L-lysyl-[protein] + AMP + diphosphate + H(+)</text>
        <dbReference type="Rhea" id="RHEA:11756"/>
        <dbReference type="Rhea" id="RHEA-COMP:9752"/>
        <dbReference type="Rhea" id="RHEA-COMP:10505"/>
        <dbReference type="ChEBI" id="CHEBI:15378"/>
        <dbReference type="ChEBI" id="CHEBI:29969"/>
        <dbReference type="ChEBI" id="CHEBI:30616"/>
        <dbReference type="ChEBI" id="CHEBI:33019"/>
        <dbReference type="ChEBI" id="CHEBI:57586"/>
        <dbReference type="ChEBI" id="CHEBI:83144"/>
        <dbReference type="ChEBI" id="CHEBI:456215"/>
        <dbReference type="EC" id="6.3.4.15"/>
    </reaction>
</comment>
<organism evidence="6 7">
    <name type="scientific">Limimaricola cinnabarinus LL-001</name>
    <dbReference type="NCBI Taxonomy" id="1337093"/>
    <lineage>
        <taxon>Bacteria</taxon>
        <taxon>Pseudomonadati</taxon>
        <taxon>Pseudomonadota</taxon>
        <taxon>Alphaproteobacteria</taxon>
        <taxon>Rhodobacterales</taxon>
        <taxon>Paracoccaceae</taxon>
        <taxon>Limimaricola</taxon>
    </lineage>
</organism>
<keyword evidence="2" id="KW-0092">Biotin</keyword>
<evidence type="ECO:0000256" key="1">
    <source>
        <dbReference type="ARBA" id="ARBA00022598"/>
    </source>
</evidence>
<dbReference type="EC" id="6.3.4.15" evidence="3"/>
<name>U2YJU5_9RHOB</name>
<protein>
    <recommendedName>
        <fullName evidence="3">biotin--[biotin carboxyl-carrier protein] ligase</fullName>
        <ecNumber evidence="3">6.3.4.15</ecNumber>
    </recommendedName>
</protein>
<evidence type="ECO:0000256" key="3">
    <source>
        <dbReference type="ARBA" id="ARBA00024227"/>
    </source>
</evidence>